<proteinExistence type="predicted"/>
<protein>
    <submittedName>
        <fullName evidence="1">Uncharacterized protein</fullName>
    </submittedName>
</protein>
<name>A0A5D2KC83_GOSTO</name>
<dbReference type="EMBL" id="CM017629">
    <property type="protein sequence ID" value="TYH64582.1"/>
    <property type="molecule type" value="Genomic_DNA"/>
</dbReference>
<evidence type="ECO:0000313" key="1">
    <source>
        <dbReference type="EMBL" id="TYH64582.1"/>
    </source>
</evidence>
<dbReference type="Proteomes" id="UP000322667">
    <property type="component" value="Chromosome D07"/>
</dbReference>
<organism evidence="1 2">
    <name type="scientific">Gossypium tomentosum</name>
    <name type="common">Hawaiian cotton</name>
    <name type="synonym">Gossypium sandvicense</name>
    <dbReference type="NCBI Taxonomy" id="34277"/>
    <lineage>
        <taxon>Eukaryota</taxon>
        <taxon>Viridiplantae</taxon>
        <taxon>Streptophyta</taxon>
        <taxon>Embryophyta</taxon>
        <taxon>Tracheophyta</taxon>
        <taxon>Spermatophyta</taxon>
        <taxon>Magnoliopsida</taxon>
        <taxon>eudicotyledons</taxon>
        <taxon>Gunneridae</taxon>
        <taxon>Pentapetalae</taxon>
        <taxon>rosids</taxon>
        <taxon>malvids</taxon>
        <taxon>Malvales</taxon>
        <taxon>Malvaceae</taxon>
        <taxon>Malvoideae</taxon>
        <taxon>Gossypium</taxon>
    </lineage>
</organism>
<sequence>MNNNSKSELFNYGASDSTLLAVADFTVPIRLQLLQSIIFSIMNFWSKILLIPAKVIKDISSICTTFLRKGTDGTAKDAKISLESVCPRIWNKAGIFGNLWTVWIKSGSLCVSWIETYRLKGRDILQLQSSQGQCWYWKTLLQLRSLLPLWWISIFL</sequence>
<accession>A0A5D2KC83</accession>
<reference evidence="1 2" key="1">
    <citation type="submission" date="2019-07" db="EMBL/GenBank/DDBJ databases">
        <title>WGS assembly of Gossypium tomentosum.</title>
        <authorList>
            <person name="Chen Z.J."/>
            <person name="Sreedasyam A."/>
            <person name="Ando A."/>
            <person name="Song Q."/>
            <person name="De L."/>
            <person name="Hulse-Kemp A."/>
            <person name="Ding M."/>
            <person name="Ye W."/>
            <person name="Kirkbride R."/>
            <person name="Jenkins J."/>
            <person name="Plott C."/>
            <person name="Lovell J."/>
            <person name="Lin Y.-M."/>
            <person name="Vaughn R."/>
            <person name="Liu B."/>
            <person name="Li W."/>
            <person name="Simpson S."/>
            <person name="Scheffler B."/>
            <person name="Saski C."/>
            <person name="Grover C."/>
            <person name="Hu G."/>
            <person name="Conover J."/>
            <person name="Carlson J."/>
            <person name="Shu S."/>
            <person name="Boston L."/>
            <person name="Williams M."/>
            <person name="Peterson D."/>
            <person name="Mcgee K."/>
            <person name="Jones D."/>
            <person name="Wendel J."/>
            <person name="Stelly D."/>
            <person name="Grimwood J."/>
            <person name="Schmutz J."/>
        </authorList>
    </citation>
    <scope>NUCLEOTIDE SEQUENCE [LARGE SCALE GENOMIC DNA]</scope>
    <source>
        <strain evidence="1">7179.01</strain>
    </source>
</reference>
<evidence type="ECO:0000313" key="2">
    <source>
        <dbReference type="Proteomes" id="UP000322667"/>
    </source>
</evidence>
<dbReference type="AlphaFoldDB" id="A0A5D2KC83"/>
<gene>
    <name evidence="1" type="ORF">ES332_D07G276600v1</name>
</gene>
<keyword evidence="2" id="KW-1185">Reference proteome</keyword>